<gene>
    <name evidence="2" type="ORF">CRH09_27120</name>
</gene>
<reference evidence="2 3" key="1">
    <citation type="submission" date="2017-10" db="EMBL/GenBank/DDBJ databases">
        <title>Comparative genomics between pathogenic Norcardia.</title>
        <authorList>
            <person name="Zeng L."/>
        </authorList>
    </citation>
    <scope>NUCLEOTIDE SEQUENCE [LARGE SCALE GENOMIC DNA]</scope>
    <source>
        <strain evidence="2 3">NC_YFY_NT001</strain>
    </source>
</reference>
<dbReference type="AlphaFoldDB" id="A0A291RPQ5"/>
<keyword evidence="1" id="KW-0472">Membrane</keyword>
<accession>A0A291RPQ5</accession>
<proteinExistence type="predicted"/>
<name>A0A291RPQ5_9NOCA</name>
<keyword evidence="1" id="KW-1133">Transmembrane helix</keyword>
<feature type="transmembrane region" description="Helical" evidence="1">
    <location>
        <begin position="73"/>
        <end position="91"/>
    </location>
</feature>
<organism evidence="2 3">
    <name type="scientific">Nocardia terpenica</name>
    <dbReference type="NCBI Taxonomy" id="455432"/>
    <lineage>
        <taxon>Bacteria</taxon>
        <taxon>Bacillati</taxon>
        <taxon>Actinomycetota</taxon>
        <taxon>Actinomycetes</taxon>
        <taxon>Mycobacteriales</taxon>
        <taxon>Nocardiaceae</taxon>
        <taxon>Nocardia</taxon>
    </lineage>
</organism>
<keyword evidence="1" id="KW-0812">Transmembrane</keyword>
<evidence type="ECO:0000256" key="1">
    <source>
        <dbReference type="SAM" id="Phobius"/>
    </source>
</evidence>
<dbReference type="EMBL" id="CP023778">
    <property type="protein sequence ID" value="ATL69300.1"/>
    <property type="molecule type" value="Genomic_DNA"/>
</dbReference>
<feature type="transmembrane region" description="Helical" evidence="1">
    <location>
        <begin position="12"/>
        <end position="33"/>
    </location>
</feature>
<evidence type="ECO:0000313" key="2">
    <source>
        <dbReference type="EMBL" id="ATL69300.1"/>
    </source>
</evidence>
<sequence>MNWSQSPTPVRMHGVAFAAPVFILQAVLDGMSFPVTDTRVRASRALVTSVFVLRRLFCGPCGSMSWSRFLTPVRMQRVALVAPAFVLRIVLGRWR</sequence>
<dbReference type="Proteomes" id="UP000221961">
    <property type="component" value="Chromosome"/>
</dbReference>
<dbReference type="KEGG" id="ntp:CRH09_27120"/>
<protein>
    <submittedName>
        <fullName evidence="2">Uncharacterized protein</fullName>
    </submittedName>
</protein>
<evidence type="ECO:0000313" key="3">
    <source>
        <dbReference type="Proteomes" id="UP000221961"/>
    </source>
</evidence>